<evidence type="ECO:0000256" key="4">
    <source>
        <dbReference type="ARBA" id="ARBA00022692"/>
    </source>
</evidence>
<dbReference type="SUPFAM" id="SSF56935">
    <property type="entry name" value="Porins"/>
    <property type="match status" value="1"/>
</dbReference>
<evidence type="ECO:0000256" key="2">
    <source>
        <dbReference type="ARBA" id="ARBA00022448"/>
    </source>
</evidence>
<dbReference type="Gene3D" id="2.170.130.10">
    <property type="entry name" value="TonB-dependent receptor, plug domain"/>
    <property type="match status" value="1"/>
</dbReference>
<keyword evidence="2" id="KW-0813">Transport</keyword>
<gene>
    <name evidence="9" type="ORF">GON01_16035</name>
</gene>
<dbReference type="Pfam" id="PF25183">
    <property type="entry name" value="OMP_b-brl_4"/>
    <property type="match status" value="2"/>
</dbReference>
<evidence type="ECO:0000259" key="8">
    <source>
        <dbReference type="Pfam" id="PF25183"/>
    </source>
</evidence>
<dbReference type="RefSeq" id="WP_157028391.1">
    <property type="nucleotide sequence ID" value="NZ_WQMS01000020.1"/>
</dbReference>
<evidence type="ECO:0000256" key="7">
    <source>
        <dbReference type="SAM" id="SignalP"/>
    </source>
</evidence>
<accession>A0A6I4J5P6</accession>
<keyword evidence="6" id="KW-0998">Cell outer membrane</keyword>
<keyword evidence="5" id="KW-0472">Membrane</keyword>
<evidence type="ECO:0000256" key="5">
    <source>
        <dbReference type="ARBA" id="ARBA00023136"/>
    </source>
</evidence>
<dbReference type="GO" id="GO:0044718">
    <property type="term" value="P:siderophore transmembrane transport"/>
    <property type="evidence" value="ECO:0007669"/>
    <property type="project" value="TreeGrafter"/>
</dbReference>
<evidence type="ECO:0000256" key="1">
    <source>
        <dbReference type="ARBA" id="ARBA00004571"/>
    </source>
</evidence>
<dbReference type="Pfam" id="PF13620">
    <property type="entry name" value="CarboxypepD_reg"/>
    <property type="match status" value="1"/>
</dbReference>
<evidence type="ECO:0000256" key="6">
    <source>
        <dbReference type="ARBA" id="ARBA00023237"/>
    </source>
</evidence>
<organism evidence="9 10">
    <name type="scientific">Sphingomonas horti</name>
    <dbReference type="NCBI Taxonomy" id="2682842"/>
    <lineage>
        <taxon>Bacteria</taxon>
        <taxon>Pseudomonadati</taxon>
        <taxon>Pseudomonadota</taxon>
        <taxon>Alphaproteobacteria</taxon>
        <taxon>Sphingomonadales</taxon>
        <taxon>Sphingomonadaceae</taxon>
        <taxon>Sphingomonas</taxon>
    </lineage>
</organism>
<keyword evidence="9" id="KW-0675">Receptor</keyword>
<dbReference type="EMBL" id="WQMS01000020">
    <property type="protein sequence ID" value="MVO79443.1"/>
    <property type="molecule type" value="Genomic_DNA"/>
</dbReference>
<evidence type="ECO:0000313" key="9">
    <source>
        <dbReference type="EMBL" id="MVO79443.1"/>
    </source>
</evidence>
<dbReference type="GO" id="GO:0015344">
    <property type="term" value="F:siderophore uptake transmembrane transporter activity"/>
    <property type="evidence" value="ECO:0007669"/>
    <property type="project" value="TreeGrafter"/>
</dbReference>
<dbReference type="Gene3D" id="2.60.40.1120">
    <property type="entry name" value="Carboxypeptidase-like, regulatory domain"/>
    <property type="match status" value="1"/>
</dbReference>
<dbReference type="InterPro" id="IPR057601">
    <property type="entry name" value="Oar-like_b-barrel"/>
</dbReference>
<reference evidence="9 10" key="1">
    <citation type="submission" date="2019-12" db="EMBL/GenBank/DDBJ databases">
        <authorList>
            <person name="Huq M.A."/>
        </authorList>
    </citation>
    <scope>NUCLEOTIDE SEQUENCE [LARGE SCALE GENOMIC DNA]</scope>
    <source>
        <strain evidence="9 10">MAH-20</strain>
    </source>
</reference>
<dbReference type="InterPro" id="IPR008969">
    <property type="entry name" value="CarboxyPept-like_regulatory"/>
</dbReference>
<dbReference type="Proteomes" id="UP000441389">
    <property type="component" value="Unassembled WGS sequence"/>
</dbReference>
<dbReference type="InterPro" id="IPR036942">
    <property type="entry name" value="Beta-barrel_TonB_sf"/>
</dbReference>
<dbReference type="PANTHER" id="PTHR30069">
    <property type="entry name" value="TONB-DEPENDENT OUTER MEMBRANE RECEPTOR"/>
    <property type="match status" value="1"/>
</dbReference>
<keyword evidence="10" id="KW-1185">Reference proteome</keyword>
<evidence type="ECO:0000256" key="3">
    <source>
        <dbReference type="ARBA" id="ARBA00022452"/>
    </source>
</evidence>
<sequence length="1111" mass="119738">MRNHLFIGAAIAALVAPAAVQAQETTSTIRGTVTDNGAPVAGATVTAVHVPSGTRSTTTTDASGAFTLPGLRVGGPFTVSINGNQAQVTDVFTVIGTPFNLPLDLAVLSGQNAGEEIVVTASSVARAGNVSQGPATVLTATQIQTVATINRDIRDLSVRDPFARLDDTPSGGRAVSFAGQNARYNRFTVDGVPITDNFGLNPDSLPTRRSPIPLDAIGQFQARVAPYDVREGNFQGGVINAILKSGTNEFHGTGFYSYNSDKLTGDQTKSLHVNLPKFKSENYGAEISGPIIKDKLFFMVAGERVRAGTPIPEGPIDNNAGAPIPGLTQAIVDQISQIAKQRFNYDTGGVLNNSDDKDDRLVARLDANLSDSQRASLTYSYTKDSIKFNQNSFVTPPPGLGLESNGYVASNRLHFGVFSLNSDWSDNFSTEVRAFYKDYKRGQDPILGRGFAQVRVCAAATSDRPGTGTDTGTNLSTSCPSGVPIVSFGPDVSRQTNELTSNTFGTLVQARLKAEDHDLRLFGEFQTTNIFNAFLQRSAGDYYFDSIADLQAGNAQRYQYANAVPSLDPDDAAAKFNYQLYTFGLQDNWRLTDTLNLLLGVRYDLYGGSPNPTLNPNFVKRYGFVNNAYISGRGLFQPRFGFDWKPTSRIAIRGGAGVFGGGTPDVYVSNSFSNTGILTNQIDVRQANNGAFTGTGVNATNGAAILQGVNPATIPGAANDLLSAASVSTTGTTNALDPNFKLPSQLRATLSGDYTADLGFMGDEWRFGLDFFYSKVRNQVFFTDIRSVQSGLLTPDGRPRYVPVTLNANGTRNFNDTGTDILLTNTGKGRAYVAVARFDKSWDFGLNIYGSFTYQDVKDQTPATSSTAGSNYLNGAFFDPNRAQYATSNDEVKYIFKYGLTFDHAFFGDYKTRVALFGQTRIGHPFSYTFTDPSGGRSPVFGTTGSGTNGTSGSRYLLYVPKIGGDPLVTYDSAATQSAFEAFINSNGLKNFQGKVAPRNAFNSRWYTKIDLHVEQEIPTFIGDSRVTLFADIENVGNLINKDWGQIQEFAFPYTVPVIQVQCLTTPGGAVATNSGQACAQYRYSSFNNPKATVYSKQSLYAIRVGARFTF</sequence>
<dbReference type="InterPro" id="IPR039426">
    <property type="entry name" value="TonB-dep_rcpt-like"/>
</dbReference>
<comment type="caution">
    <text evidence="9">The sequence shown here is derived from an EMBL/GenBank/DDBJ whole genome shotgun (WGS) entry which is preliminary data.</text>
</comment>
<dbReference type="GO" id="GO:0009279">
    <property type="term" value="C:cell outer membrane"/>
    <property type="evidence" value="ECO:0007669"/>
    <property type="project" value="UniProtKB-SubCell"/>
</dbReference>
<keyword evidence="4" id="KW-0812">Transmembrane</keyword>
<comment type="subcellular location">
    <subcellularLocation>
        <location evidence="1">Cell outer membrane</location>
        <topology evidence="1">Multi-pass membrane protein</topology>
    </subcellularLocation>
</comment>
<protein>
    <submittedName>
        <fullName evidence="9">TonB-dependent receptor plug domain-containing protein</fullName>
    </submittedName>
</protein>
<feature type="domain" description="TonB-dependent transporter Oar-like beta-barrel" evidence="8">
    <location>
        <begin position="344"/>
        <end position="1041"/>
    </location>
</feature>
<keyword evidence="3" id="KW-1134">Transmembrane beta strand</keyword>
<keyword evidence="7" id="KW-0732">Signal</keyword>
<dbReference type="AlphaFoldDB" id="A0A6I4J5P6"/>
<feature type="chain" id="PRO_5026283873" evidence="7">
    <location>
        <begin position="23"/>
        <end position="1111"/>
    </location>
</feature>
<evidence type="ECO:0000313" key="10">
    <source>
        <dbReference type="Proteomes" id="UP000441389"/>
    </source>
</evidence>
<proteinExistence type="predicted"/>
<name>A0A6I4J5P6_9SPHN</name>
<dbReference type="InterPro" id="IPR037066">
    <property type="entry name" value="Plug_dom_sf"/>
</dbReference>
<feature type="domain" description="TonB-dependent transporter Oar-like beta-barrel" evidence="8">
    <location>
        <begin position="242"/>
        <end position="307"/>
    </location>
</feature>
<dbReference type="SUPFAM" id="SSF49464">
    <property type="entry name" value="Carboxypeptidase regulatory domain-like"/>
    <property type="match status" value="1"/>
</dbReference>
<dbReference type="Gene3D" id="2.40.170.20">
    <property type="entry name" value="TonB-dependent receptor, beta-barrel domain"/>
    <property type="match status" value="1"/>
</dbReference>
<dbReference type="PANTHER" id="PTHR30069:SF46">
    <property type="entry name" value="OAR PROTEIN"/>
    <property type="match status" value="1"/>
</dbReference>
<feature type="signal peptide" evidence="7">
    <location>
        <begin position="1"/>
        <end position="22"/>
    </location>
</feature>